<feature type="compositionally biased region" description="Low complexity" evidence="1">
    <location>
        <begin position="1024"/>
        <end position="1051"/>
    </location>
</feature>
<feature type="compositionally biased region" description="Polar residues" evidence="1">
    <location>
        <begin position="416"/>
        <end position="426"/>
    </location>
</feature>
<proteinExistence type="predicted"/>
<evidence type="ECO:0000256" key="1">
    <source>
        <dbReference type="SAM" id="MobiDB-lite"/>
    </source>
</evidence>
<gene>
    <name evidence="2" type="ORF">Vafri_15181</name>
</gene>
<feature type="region of interest" description="Disordered" evidence="1">
    <location>
        <begin position="305"/>
        <end position="324"/>
    </location>
</feature>
<feature type="compositionally biased region" description="Low complexity" evidence="1">
    <location>
        <begin position="305"/>
        <end position="315"/>
    </location>
</feature>
<evidence type="ECO:0000313" key="2">
    <source>
        <dbReference type="EMBL" id="GIL60647.1"/>
    </source>
</evidence>
<keyword evidence="3" id="KW-1185">Reference proteome</keyword>
<comment type="caution">
    <text evidence="2">The sequence shown here is derived from an EMBL/GenBank/DDBJ whole genome shotgun (WGS) entry which is preliminary data.</text>
</comment>
<feature type="region of interest" description="Disordered" evidence="1">
    <location>
        <begin position="1024"/>
        <end position="1062"/>
    </location>
</feature>
<feature type="region of interest" description="Disordered" evidence="1">
    <location>
        <begin position="265"/>
        <end position="284"/>
    </location>
</feature>
<organism evidence="2 3">
    <name type="scientific">Volvox africanus</name>
    <dbReference type="NCBI Taxonomy" id="51714"/>
    <lineage>
        <taxon>Eukaryota</taxon>
        <taxon>Viridiplantae</taxon>
        <taxon>Chlorophyta</taxon>
        <taxon>core chlorophytes</taxon>
        <taxon>Chlorophyceae</taxon>
        <taxon>CS clade</taxon>
        <taxon>Chlamydomonadales</taxon>
        <taxon>Volvocaceae</taxon>
        <taxon>Volvox</taxon>
    </lineage>
</organism>
<feature type="compositionally biased region" description="Basic and acidic residues" evidence="1">
    <location>
        <begin position="1052"/>
        <end position="1062"/>
    </location>
</feature>
<feature type="region of interest" description="Disordered" evidence="1">
    <location>
        <begin position="972"/>
        <end position="997"/>
    </location>
</feature>
<dbReference type="Proteomes" id="UP000747399">
    <property type="component" value="Unassembled WGS sequence"/>
</dbReference>
<protein>
    <submittedName>
        <fullName evidence="2">Uncharacterized protein</fullName>
    </submittedName>
</protein>
<dbReference type="AlphaFoldDB" id="A0A8J4BFN7"/>
<feature type="non-terminal residue" evidence="2">
    <location>
        <position position="1062"/>
    </location>
</feature>
<dbReference type="EMBL" id="BNCO01000041">
    <property type="protein sequence ID" value="GIL60647.1"/>
    <property type="molecule type" value="Genomic_DNA"/>
</dbReference>
<accession>A0A8J4BFN7</accession>
<sequence length="1062" mass="112231">MKKWLSCFPCATDKVLKQQNQRCPPEGTLSRGSDYCSTFPVSRPRNSDLIIKHTSKLELALQYGRSTDAVLVLAWPRADALDPNTDGTLCELEPVYCNLSAVKMLGLPVSALSDEETYEVAREVLSVIGELEPALLQDSREHLRRVLSRDLTRHINPHITSLKNPQISSPQALPTRLNEHAQGAAAVSCYPSISQSAPVPMAVSIPRPWKHVVFESVMYDSMSTVHANDVAQQSPTMNDSNLQRPVLQSRRSLLSRVTTSQTGMEANNFQPKSSKYQAPDDSNTPHGCMAVPAVILYFQIHLQRPSQPSSYPQSPDTEGILPETTGSVWPFSPFSALSADSSIHGVMNSAVLSAPQSNAMTFPPPSCDSSLHPPAETGLPDAAACERSTRRAGNNTTGRGPGPGMQQLHRQHSRTSRITQQHQPSLSRRGGSIWPAAARLAERYKLAASAPADGNNGEVATSSASIIAAADASRSGEGFRAALVGAAAAAEMTSATVVTAGEEGSLLETSFLRHHCSSSLSKSIADYFREREGMVLSGLTPVVTAFGGPGCMEVLYQNVTSILYFGLRAQPKTNSNGCAVTKAQEGASSSGSSTLAELFSFEPSKLERLLNDVLSEGRVWRGIVQVPATCHPRLTRLQRAQQAMTNPTTKLISSGAPSSTARHTTTHYSSSLIQTVTHLPISTAVPAPMNHPEPVTQQQSSALPHVSIGVQMSKSSPHLQGSHTAIAHAMSLKAAAAAATPALTPAVEYAGSIIDTYSNILSTVDGITLATAMATDDVDPLKKALGNSEIDPLATSTWGLLIDTLEQQLTNHEVSRRAATNAISGFVSAVGVPYKSNKANLGAATAALNCSARRSKSKASAALESREEQMRGSDVNAYIVSLLLSPSAPPQGGSIAPIVQSVSTVGERDGGGGITAAAATDKRQAALVSRCSHHPLSSTLDGGSLESSFAGPSYMAVGNTLSMVERDPHLCASRSVGGPRQCHSRADQGPSDLSGRTVPRVLTFASTLRSTPSAAQAAFQAAMASSPSVSSRWSVVEPPRPISRAASAAALERGRERGIEEG</sequence>
<feature type="region of interest" description="Disordered" evidence="1">
    <location>
        <begin position="385"/>
        <end position="432"/>
    </location>
</feature>
<evidence type="ECO:0000313" key="3">
    <source>
        <dbReference type="Proteomes" id="UP000747399"/>
    </source>
</evidence>
<name>A0A8J4BFN7_9CHLO</name>
<reference evidence="2" key="1">
    <citation type="journal article" date="2021" name="Proc. Natl. Acad. Sci. U.S.A.">
        <title>Three genomes in the algal genus Volvox reveal the fate of a haploid sex-determining region after a transition to homothallism.</title>
        <authorList>
            <person name="Yamamoto K."/>
            <person name="Hamaji T."/>
            <person name="Kawai-Toyooka H."/>
            <person name="Matsuzaki R."/>
            <person name="Takahashi F."/>
            <person name="Nishimura Y."/>
            <person name="Kawachi M."/>
            <person name="Noguchi H."/>
            <person name="Minakuchi Y."/>
            <person name="Umen J.G."/>
            <person name="Toyoda A."/>
            <person name="Nozaki H."/>
        </authorList>
    </citation>
    <scope>NUCLEOTIDE SEQUENCE</scope>
    <source>
        <strain evidence="2">NIES-3780</strain>
    </source>
</reference>